<dbReference type="Pfam" id="PF13641">
    <property type="entry name" value="Glyco_tranf_2_3"/>
    <property type="match status" value="1"/>
</dbReference>
<dbReference type="EMBL" id="JBDIZK010000001">
    <property type="protein sequence ID" value="MEN3746057.1"/>
    <property type="molecule type" value="Genomic_DNA"/>
</dbReference>
<keyword evidence="6" id="KW-1185">Reference proteome</keyword>
<feature type="domain" description="Galactofuranosyltransferase GlfT2 N-terminal" evidence="4">
    <location>
        <begin position="42"/>
        <end position="144"/>
    </location>
</feature>
<dbReference type="Gene3D" id="3.90.550.60">
    <property type="match status" value="1"/>
</dbReference>
<dbReference type="InterPro" id="IPR040492">
    <property type="entry name" value="GlfT2_N"/>
</dbReference>
<evidence type="ECO:0000256" key="2">
    <source>
        <dbReference type="ARBA" id="ARBA00022676"/>
    </source>
</evidence>
<keyword evidence="3 5" id="KW-0808">Transferase</keyword>
<evidence type="ECO:0000256" key="3">
    <source>
        <dbReference type="ARBA" id="ARBA00022679"/>
    </source>
</evidence>
<dbReference type="EC" id="2.4.-.-" evidence="5"/>
<gene>
    <name evidence="5" type="ORF">TPR58_02670</name>
</gene>
<dbReference type="SUPFAM" id="SSF53448">
    <property type="entry name" value="Nucleotide-diphospho-sugar transferases"/>
    <property type="match status" value="1"/>
</dbReference>
<accession>A0ABV0B394</accession>
<protein>
    <submittedName>
        <fullName evidence="5">Glycosyltransferase</fullName>
        <ecNumber evidence="5">2.4.-.-</ecNumber>
    </submittedName>
</protein>
<evidence type="ECO:0000256" key="1">
    <source>
        <dbReference type="ARBA" id="ARBA00006739"/>
    </source>
</evidence>
<dbReference type="Proteomes" id="UP001427805">
    <property type="component" value="Unassembled WGS sequence"/>
</dbReference>
<sequence>MADTRHWVLQPLQLEAGAGCEALYWRRHGPGNSWATVQDPRRILCGSTLSLDSFCNSFFAAYWLELTVLDQVLIRLETTGYCRLRVIRAGADGQRETVVSREISGDNISTECKVALRPAVAPPGRLFIEIDALAGSVILHEGHWGTAAKPTRPVRLALATCCYAAGEMVLETLRRLAPTILSDTRIVQVIVVDQAPDSAHSPLPIGELAASHGIESRLQYVRQPNLGGSGGFARGMIEALAADATHVLLMDDDIRLDPNVIVRLVAILGYLEHPVTLGGQMLDMTDPLRLHASHENVEPEAFRLRNPCHGMRLDEPDTLDAFAIVHRSDYAGWWFCCIPTVTIEAAGLPLPLFVRHDDVEFGLRTSAMGSASWAMPGLFVWHASSAARPAPTYAYYDHRNRMIAAMLHGNVTADRLADQHAGATQNALLAGRLDLCLALCRAADDFLSGPEKAFAGLEARHQRLVGDLARALLLSVAAERLARQGGSAARSSVTQRIDGLCKTLQEERNRTVLALTQHAEDAGRRYRTEAGQHSDATKWRSLFNEMDASGGTHETLA</sequence>
<evidence type="ECO:0000259" key="4">
    <source>
        <dbReference type="Pfam" id="PF17994"/>
    </source>
</evidence>
<dbReference type="PANTHER" id="PTHR43179:SF12">
    <property type="entry name" value="GALACTOFURANOSYLTRANSFERASE GLFT2"/>
    <property type="match status" value="1"/>
</dbReference>
<dbReference type="InterPro" id="IPR029044">
    <property type="entry name" value="Nucleotide-diphossugar_trans"/>
</dbReference>
<name>A0ABV0B394_9SPHN</name>
<comment type="caution">
    <text evidence="5">The sequence shown here is derived from an EMBL/GenBank/DDBJ whole genome shotgun (WGS) entry which is preliminary data.</text>
</comment>
<dbReference type="GO" id="GO:0016757">
    <property type="term" value="F:glycosyltransferase activity"/>
    <property type="evidence" value="ECO:0007669"/>
    <property type="project" value="UniProtKB-KW"/>
</dbReference>
<evidence type="ECO:0000313" key="5">
    <source>
        <dbReference type="EMBL" id="MEN3746057.1"/>
    </source>
</evidence>
<comment type="similarity">
    <text evidence="1">Belongs to the glycosyltransferase 2 family.</text>
</comment>
<dbReference type="Pfam" id="PF17994">
    <property type="entry name" value="Glft2_N"/>
    <property type="match status" value="1"/>
</dbReference>
<dbReference type="PANTHER" id="PTHR43179">
    <property type="entry name" value="RHAMNOSYLTRANSFERASE WBBL"/>
    <property type="match status" value="1"/>
</dbReference>
<proteinExistence type="inferred from homology"/>
<evidence type="ECO:0000313" key="6">
    <source>
        <dbReference type="Proteomes" id="UP001427805"/>
    </source>
</evidence>
<organism evidence="5 6">
    <name type="scientific">Sphingomonas rustica</name>
    <dbReference type="NCBI Taxonomy" id="3103142"/>
    <lineage>
        <taxon>Bacteria</taxon>
        <taxon>Pseudomonadati</taxon>
        <taxon>Pseudomonadota</taxon>
        <taxon>Alphaproteobacteria</taxon>
        <taxon>Sphingomonadales</taxon>
        <taxon>Sphingomonadaceae</taxon>
        <taxon>Sphingomonas</taxon>
    </lineage>
</organism>
<keyword evidence="2 5" id="KW-0328">Glycosyltransferase</keyword>
<reference evidence="5 6" key="1">
    <citation type="submission" date="2024-05" db="EMBL/GenBank/DDBJ databases">
        <title>Sphingomonas sp. HF-S3 16S ribosomal RNA gene Genome sequencing and assembly.</title>
        <authorList>
            <person name="Lee H."/>
        </authorList>
    </citation>
    <scope>NUCLEOTIDE SEQUENCE [LARGE SCALE GENOMIC DNA]</scope>
    <source>
        <strain evidence="5 6">HF-S3</strain>
    </source>
</reference>